<dbReference type="PANTHER" id="PTHR10492">
    <property type="match status" value="1"/>
</dbReference>
<dbReference type="GO" id="GO:0005524">
    <property type="term" value="F:ATP binding"/>
    <property type="evidence" value="ECO:0007669"/>
    <property type="project" value="UniProtKB-KW"/>
</dbReference>
<dbReference type="InterPro" id="IPR010285">
    <property type="entry name" value="DNA_helicase_pif1-like_DEAD"/>
</dbReference>
<reference evidence="4" key="1">
    <citation type="submission" date="2019-03" db="EMBL/GenBank/DDBJ databases">
        <authorList>
            <person name="Mank J."/>
            <person name="Almeida P."/>
        </authorList>
    </citation>
    <scope>NUCLEOTIDE SEQUENCE</scope>
    <source>
        <strain evidence="4">78183</strain>
    </source>
</reference>
<dbReference type="AlphaFoldDB" id="A0A6N2MMY2"/>
<gene>
    <name evidence="4" type="ORF">SVIM_LOCUS388358</name>
</gene>
<protein>
    <recommendedName>
        <fullName evidence="1">ATP-dependent DNA helicase</fullName>
        <ecNumber evidence="1">5.6.2.3</ecNumber>
    </recommendedName>
</protein>
<dbReference type="GO" id="GO:0006281">
    <property type="term" value="P:DNA repair"/>
    <property type="evidence" value="ECO:0007669"/>
    <property type="project" value="UniProtKB-KW"/>
</dbReference>
<keyword evidence="1" id="KW-0234">DNA repair</keyword>
<dbReference type="Gene3D" id="2.40.50.140">
    <property type="entry name" value="Nucleic acid-binding proteins"/>
    <property type="match status" value="1"/>
</dbReference>
<feature type="domain" description="DNA helicase Pif1-like DEAD-box helicase" evidence="2">
    <location>
        <begin position="1"/>
        <end position="111"/>
    </location>
</feature>
<organism evidence="4">
    <name type="scientific">Salix viminalis</name>
    <name type="common">Common osier</name>
    <name type="synonym">Basket willow</name>
    <dbReference type="NCBI Taxonomy" id="40686"/>
    <lineage>
        <taxon>Eukaryota</taxon>
        <taxon>Viridiplantae</taxon>
        <taxon>Streptophyta</taxon>
        <taxon>Embryophyta</taxon>
        <taxon>Tracheophyta</taxon>
        <taxon>Spermatophyta</taxon>
        <taxon>Magnoliopsida</taxon>
        <taxon>eudicotyledons</taxon>
        <taxon>Gunneridae</taxon>
        <taxon>Pentapetalae</taxon>
        <taxon>rosids</taxon>
        <taxon>fabids</taxon>
        <taxon>Malpighiales</taxon>
        <taxon>Salicaceae</taxon>
        <taxon>Saliceae</taxon>
        <taxon>Salix</taxon>
    </lineage>
</organism>
<dbReference type="Pfam" id="PF21530">
    <property type="entry name" value="Pif1_2B_dom"/>
    <property type="match status" value="1"/>
</dbReference>
<comment type="similarity">
    <text evidence="1">Belongs to the helicase family.</text>
</comment>
<evidence type="ECO:0000256" key="1">
    <source>
        <dbReference type="RuleBase" id="RU363044"/>
    </source>
</evidence>
<name>A0A6N2MMY2_SALVM</name>
<keyword evidence="1" id="KW-0347">Helicase</keyword>
<sequence>MINRFCFEALDCSMRDVILEGDNYNNDLPFCGKTILLGGDFCQILLVIPGGTKKQIINAYLTSLTLWSRFTVLTLIENIRLSTNGLTFEEKANIHEFSKWTLSVGNGYMSDLPSLSEPDDYFVVVPSNLLFQPSCDPISAIKVTMQLIISTEYINQLEFNGAPSHTLALKIGTPATLLRNVSPSIGLCNGTRLIITQLSSKSHFKKGLKIISYDNEGRPSAMQKLLSTKTLSVLFQKVMALSIQSIKIDGFLNQWTNRQFNCLLVDGKGNAIQASAKGNNIQSFANSIIEGDYYQISGF</sequence>
<keyword evidence="1" id="KW-0067">ATP-binding</keyword>
<keyword evidence="1" id="KW-0378">Hydrolase</keyword>
<keyword evidence="1" id="KW-0547">Nucleotide-binding</keyword>
<evidence type="ECO:0000259" key="2">
    <source>
        <dbReference type="Pfam" id="PF05970"/>
    </source>
</evidence>
<feature type="domain" description="DNA helicase Pif1-like 2B" evidence="3">
    <location>
        <begin position="152"/>
        <end position="198"/>
    </location>
</feature>
<evidence type="ECO:0000313" key="4">
    <source>
        <dbReference type="EMBL" id="VFU54990.1"/>
    </source>
</evidence>
<keyword evidence="1" id="KW-0233">DNA recombination</keyword>
<dbReference type="GO" id="GO:0006310">
    <property type="term" value="P:DNA recombination"/>
    <property type="evidence" value="ECO:0007669"/>
    <property type="project" value="UniProtKB-KW"/>
</dbReference>
<dbReference type="SUPFAM" id="SSF52540">
    <property type="entry name" value="P-loop containing nucleoside triphosphate hydrolases"/>
    <property type="match status" value="1"/>
</dbReference>
<dbReference type="InterPro" id="IPR049163">
    <property type="entry name" value="Pif1-like_2B_dom"/>
</dbReference>
<dbReference type="PANTHER" id="PTHR10492:SF57">
    <property type="entry name" value="ATP-DEPENDENT DNA HELICASE"/>
    <property type="match status" value="1"/>
</dbReference>
<keyword evidence="1" id="KW-0227">DNA damage</keyword>
<dbReference type="InterPro" id="IPR012340">
    <property type="entry name" value="NA-bd_OB-fold"/>
</dbReference>
<accession>A0A6N2MMY2</accession>
<evidence type="ECO:0000259" key="3">
    <source>
        <dbReference type="Pfam" id="PF21530"/>
    </source>
</evidence>
<comment type="catalytic activity">
    <reaction evidence="1">
        <text>ATP + H2O = ADP + phosphate + H(+)</text>
        <dbReference type="Rhea" id="RHEA:13065"/>
        <dbReference type="ChEBI" id="CHEBI:15377"/>
        <dbReference type="ChEBI" id="CHEBI:15378"/>
        <dbReference type="ChEBI" id="CHEBI:30616"/>
        <dbReference type="ChEBI" id="CHEBI:43474"/>
        <dbReference type="ChEBI" id="CHEBI:456216"/>
        <dbReference type="EC" id="5.6.2.3"/>
    </reaction>
</comment>
<dbReference type="GO" id="GO:0000723">
    <property type="term" value="P:telomere maintenance"/>
    <property type="evidence" value="ECO:0007669"/>
    <property type="project" value="InterPro"/>
</dbReference>
<dbReference type="EC" id="5.6.2.3" evidence="1"/>
<dbReference type="InterPro" id="IPR027417">
    <property type="entry name" value="P-loop_NTPase"/>
</dbReference>
<dbReference type="EMBL" id="CAADRP010001863">
    <property type="protein sequence ID" value="VFU54990.1"/>
    <property type="molecule type" value="Genomic_DNA"/>
</dbReference>
<proteinExistence type="inferred from homology"/>
<dbReference type="GO" id="GO:0043139">
    <property type="term" value="F:5'-3' DNA helicase activity"/>
    <property type="evidence" value="ECO:0007669"/>
    <property type="project" value="UniProtKB-EC"/>
</dbReference>
<dbReference type="GO" id="GO:0016787">
    <property type="term" value="F:hydrolase activity"/>
    <property type="evidence" value="ECO:0007669"/>
    <property type="project" value="UniProtKB-KW"/>
</dbReference>
<comment type="cofactor">
    <cofactor evidence="1">
        <name>Mg(2+)</name>
        <dbReference type="ChEBI" id="CHEBI:18420"/>
    </cofactor>
</comment>
<dbReference type="Pfam" id="PF05970">
    <property type="entry name" value="PIF1"/>
    <property type="match status" value="1"/>
</dbReference>